<reference evidence="2" key="1">
    <citation type="journal article" date="2021" name="Proc. Natl. Acad. Sci. U.S.A.">
        <title>Three genomes in the algal genus Volvox reveal the fate of a haploid sex-determining region after a transition to homothallism.</title>
        <authorList>
            <person name="Yamamoto K."/>
            <person name="Hamaji T."/>
            <person name="Kawai-Toyooka H."/>
            <person name="Matsuzaki R."/>
            <person name="Takahashi F."/>
            <person name="Nishimura Y."/>
            <person name="Kawachi M."/>
            <person name="Noguchi H."/>
            <person name="Minakuchi Y."/>
            <person name="Umen J.G."/>
            <person name="Toyoda A."/>
            <person name="Nozaki H."/>
        </authorList>
    </citation>
    <scope>NUCLEOTIDE SEQUENCE</scope>
    <source>
        <strain evidence="2">NIES-3780</strain>
    </source>
</reference>
<feature type="region of interest" description="Disordered" evidence="1">
    <location>
        <begin position="1"/>
        <end position="32"/>
    </location>
</feature>
<gene>
    <name evidence="2" type="ORF">Vafri_9459</name>
</gene>
<protein>
    <submittedName>
        <fullName evidence="2">Uncharacterized protein</fullName>
    </submittedName>
</protein>
<organism evidence="2 3">
    <name type="scientific">Volvox africanus</name>
    <dbReference type="NCBI Taxonomy" id="51714"/>
    <lineage>
        <taxon>Eukaryota</taxon>
        <taxon>Viridiplantae</taxon>
        <taxon>Chlorophyta</taxon>
        <taxon>core chlorophytes</taxon>
        <taxon>Chlorophyceae</taxon>
        <taxon>CS clade</taxon>
        <taxon>Chlamydomonadales</taxon>
        <taxon>Volvocaceae</taxon>
        <taxon>Volvox</taxon>
    </lineage>
</organism>
<proteinExistence type="predicted"/>
<evidence type="ECO:0000256" key="1">
    <source>
        <dbReference type="SAM" id="MobiDB-lite"/>
    </source>
</evidence>
<dbReference type="Proteomes" id="UP000747399">
    <property type="component" value="Unassembled WGS sequence"/>
</dbReference>
<keyword evidence="3" id="KW-1185">Reference proteome</keyword>
<name>A0A8J4B520_9CHLO</name>
<evidence type="ECO:0000313" key="3">
    <source>
        <dbReference type="Proteomes" id="UP000747399"/>
    </source>
</evidence>
<sequence>MLTPYISPLTQSGQLASVTEQPSPPPPPPLLSGAAAGKNGCVCVIWASILVSSVTATPLALPSPPGVKLSAMAAAKPPCCPTSLMDLHGKGSGSGSGQAAAKGSASTTPAAGQLLGDCCKWWARK</sequence>
<dbReference type="EMBL" id="BNCO01000016">
    <property type="protein sequence ID" value="GIL53821.1"/>
    <property type="molecule type" value="Genomic_DNA"/>
</dbReference>
<comment type="caution">
    <text evidence="2">The sequence shown here is derived from an EMBL/GenBank/DDBJ whole genome shotgun (WGS) entry which is preliminary data.</text>
</comment>
<accession>A0A8J4B520</accession>
<feature type="region of interest" description="Disordered" evidence="1">
    <location>
        <begin position="90"/>
        <end position="109"/>
    </location>
</feature>
<dbReference type="AlphaFoldDB" id="A0A8J4B520"/>
<feature type="compositionally biased region" description="Polar residues" evidence="1">
    <location>
        <begin position="8"/>
        <end position="21"/>
    </location>
</feature>
<evidence type="ECO:0000313" key="2">
    <source>
        <dbReference type="EMBL" id="GIL53821.1"/>
    </source>
</evidence>
<feature type="compositionally biased region" description="Low complexity" evidence="1">
    <location>
        <begin position="97"/>
        <end position="106"/>
    </location>
</feature>